<evidence type="ECO:0000256" key="11">
    <source>
        <dbReference type="RuleBase" id="RU003357"/>
    </source>
</evidence>
<evidence type="ECO:0000256" key="10">
    <source>
        <dbReference type="PROSITE-ProRule" id="PRU01360"/>
    </source>
</evidence>
<evidence type="ECO:0000313" key="16">
    <source>
        <dbReference type="Proteomes" id="UP000292262"/>
    </source>
</evidence>
<comment type="subcellular location">
    <subcellularLocation>
        <location evidence="1 10">Cell outer membrane</location>
        <topology evidence="1 10">Multi-pass membrane protein</topology>
    </subcellularLocation>
</comment>
<dbReference type="InterPro" id="IPR037066">
    <property type="entry name" value="Plug_dom_sf"/>
</dbReference>
<dbReference type="Gene3D" id="2.170.130.10">
    <property type="entry name" value="TonB-dependent receptor, plug domain"/>
    <property type="match status" value="1"/>
</dbReference>
<keyword evidence="16" id="KW-1185">Reference proteome</keyword>
<evidence type="ECO:0000256" key="1">
    <source>
        <dbReference type="ARBA" id="ARBA00004571"/>
    </source>
</evidence>
<evidence type="ECO:0000313" key="15">
    <source>
        <dbReference type="EMBL" id="RZS93528.1"/>
    </source>
</evidence>
<dbReference type="InterPro" id="IPR039426">
    <property type="entry name" value="TonB-dep_rcpt-like"/>
</dbReference>
<evidence type="ECO:0000256" key="4">
    <source>
        <dbReference type="ARBA" id="ARBA00022692"/>
    </source>
</evidence>
<dbReference type="Pfam" id="PF00593">
    <property type="entry name" value="TonB_dep_Rec_b-barrel"/>
    <property type="match status" value="1"/>
</dbReference>
<gene>
    <name evidence="15" type="ORF">EV197_2108</name>
</gene>
<dbReference type="Pfam" id="PF07715">
    <property type="entry name" value="Plug"/>
    <property type="match status" value="1"/>
</dbReference>
<dbReference type="Gene3D" id="2.40.170.20">
    <property type="entry name" value="TonB-dependent receptor, beta-barrel domain"/>
    <property type="match status" value="1"/>
</dbReference>
<dbReference type="GO" id="GO:0044718">
    <property type="term" value="P:siderophore transmembrane transport"/>
    <property type="evidence" value="ECO:0007669"/>
    <property type="project" value="TreeGrafter"/>
</dbReference>
<proteinExistence type="inferred from homology"/>
<feature type="domain" description="Protein FecR C-terminal" evidence="14">
    <location>
        <begin position="37"/>
        <end position="102"/>
    </location>
</feature>
<dbReference type="PROSITE" id="PS52016">
    <property type="entry name" value="TONB_DEPENDENT_REC_3"/>
    <property type="match status" value="1"/>
</dbReference>
<keyword evidence="4 10" id="KW-0812">Transmembrane</keyword>
<evidence type="ECO:0000256" key="3">
    <source>
        <dbReference type="ARBA" id="ARBA00022452"/>
    </source>
</evidence>
<dbReference type="Gene3D" id="2.60.40.1120">
    <property type="entry name" value="Carboxypeptidase-like, regulatory domain"/>
    <property type="match status" value="1"/>
</dbReference>
<keyword evidence="3 10" id="KW-1134">Transmembrane beta strand</keyword>
<name>A0A4Q7P2F8_9FLAO</name>
<dbReference type="InterPro" id="IPR032508">
    <property type="entry name" value="FecR_C"/>
</dbReference>
<keyword evidence="6 11" id="KW-0798">TonB box</keyword>
<dbReference type="GO" id="GO:0009279">
    <property type="term" value="C:cell outer membrane"/>
    <property type="evidence" value="ECO:0007669"/>
    <property type="project" value="UniProtKB-SubCell"/>
</dbReference>
<sequence length="863" mass="99600">MQIKILRSLFLVFFFLSAFLSYGQESILDKKIDFSENDVTLNDIIHKLEKKLNVTFSYANDLINLDKRFSIQVTDQLVSEVLRRLFPSDAFKFRSIGNKIVIYKRPVRYTISGYITEFGTGEHLSDVSVYIPELQTGITTNTYGFYSISLPQANHQVYISLLGYETMTKQVNLNQDLNLNIELVPIVEYLDEVIVNVSGEDGVSEITQMSFNNMKNSYFQDVPVLLGEKDVIKTLQLLPGVKSGNDGSAGFYVRGGAPDQNLIILDESIVYNSNHLFGFFSIFNGDAIKSVDIYKGGFPARYGGRLSSVIQIDTKDGNKEQLEGKINVGLITSSFTLEGPLKKEKTSFLISGRRTYADLLSLPFQADSDNRVLYHFSDLNFKLHHIIDQKNKLFWSNYYGIDKFSIEENLDELEGENQALISWGNITSTLRWNHQFTNKLFANTSLIFSNYVFKSSNEDNFEEDPYYYENRTGINDYGIKLDFDYYPTPDHTVKFGLASTYHDFTPKRTEFTDIDNQNQIFVQKIRSLESALYVEDDWQLTNKLSIYPGLRLSHFQFKSSGYFRPELRMATAYKFNSTTAIKFSYVKMNQFIHRLSNTGLGLPTDLWVSSTDQYDPQSSQQVALGFAKDFNQNMYSFTVETYYKKMNDLLEYKEGVSYINVNELENSEQVDFTEDLTSGQGWAYGIELLLRKRKGPLTGWLGYTLSWSERQFAELNAGKRFRDRYDRRHDISLVGVYKPSEKITLSGSWVFSSGINFNVPQYIGIPPNDNLPIIDLFPGDSYEFSSQKNNFKGEDHHRLDLGIQFHKKKKNRERTWGFSFYNVYARKNPFFYAVSEDEDQGRKTLQKLSIFQFIPSFNYSLKF</sequence>
<dbReference type="InterPro" id="IPR036942">
    <property type="entry name" value="Beta-barrel_TonB_sf"/>
</dbReference>
<dbReference type="Pfam" id="PF16344">
    <property type="entry name" value="FecR_C"/>
    <property type="match status" value="1"/>
</dbReference>
<dbReference type="Gene3D" id="3.55.50.30">
    <property type="match status" value="1"/>
</dbReference>
<dbReference type="SUPFAM" id="SSF49464">
    <property type="entry name" value="Carboxypeptidase regulatory domain-like"/>
    <property type="match status" value="1"/>
</dbReference>
<dbReference type="InterPro" id="IPR000531">
    <property type="entry name" value="Beta-barrel_TonB"/>
</dbReference>
<dbReference type="SUPFAM" id="SSF56935">
    <property type="entry name" value="Porins"/>
    <property type="match status" value="1"/>
</dbReference>
<keyword evidence="7 10" id="KW-0472">Membrane</keyword>
<feature type="domain" description="TonB-dependent receptor plug" evidence="13">
    <location>
        <begin position="228"/>
        <end position="305"/>
    </location>
</feature>
<organism evidence="15 16">
    <name type="scientific">Aquimarina brevivitae</name>
    <dbReference type="NCBI Taxonomy" id="323412"/>
    <lineage>
        <taxon>Bacteria</taxon>
        <taxon>Pseudomonadati</taxon>
        <taxon>Bacteroidota</taxon>
        <taxon>Flavobacteriia</taxon>
        <taxon>Flavobacteriales</taxon>
        <taxon>Flavobacteriaceae</taxon>
        <taxon>Aquimarina</taxon>
    </lineage>
</organism>
<dbReference type="InterPro" id="IPR012910">
    <property type="entry name" value="Plug_dom"/>
</dbReference>
<evidence type="ECO:0000256" key="6">
    <source>
        <dbReference type="ARBA" id="ARBA00023077"/>
    </source>
</evidence>
<evidence type="ECO:0000256" key="5">
    <source>
        <dbReference type="ARBA" id="ARBA00022729"/>
    </source>
</evidence>
<dbReference type="Pfam" id="PF13715">
    <property type="entry name" value="CarbopepD_reg_2"/>
    <property type="match status" value="1"/>
</dbReference>
<dbReference type="OrthoDB" id="1111684at2"/>
<evidence type="ECO:0000256" key="8">
    <source>
        <dbReference type="ARBA" id="ARBA00023170"/>
    </source>
</evidence>
<dbReference type="EMBL" id="SGXE01000002">
    <property type="protein sequence ID" value="RZS93528.1"/>
    <property type="molecule type" value="Genomic_DNA"/>
</dbReference>
<dbReference type="AlphaFoldDB" id="A0A4Q7P2F8"/>
<dbReference type="RefSeq" id="WP_130286654.1">
    <property type="nucleotide sequence ID" value="NZ_SGXE01000002.1"/>
</dbReference>
<evidence type="ECO:0000259" key="14">
    <source>
        <dbReference type="Pfam" id="PF16344"/>
    </source>
</evidence>
<feature type="domain" description="TonB-dependent receptor-like beta-barrel" evidence="12">
    <location>
        <begin position="422"/>
        <end position="806"/>
    </location>
</feature>
<dbReference type="PANTHER" id="PTHR30069">
    <property type="entry name" value="TONB-DEPENDENT OUTER MEMBRANE RECEPTOR"/>
    <property type="match status" value="1"/>
</dbReference>
<dbReference type="InterPro" id="IPR008969">
    <property type="entry name" value="CarboxyPept-like_regulatory"/>
</dbReference>
<accession>A0A4Q7P2F8</accession>
<evidence type="ECO:0000259" key="12">
    <source>
        <dbReference type="Pfam" id="PF00593"/>
    </source>
</evidence>
<comment type="caution">
    <text evidence="15">The sequence shown here is derived from an EMBL/GenBank/DDBJ whole genome shotgun (WGS) entry which is preliminary data.</text>
</comment>
<keyword evidence="2 10" id="KW-0813">Transport</keyword>
<evidence type="ECO:0000256" key="9">
    <source>
        <dbReference type="ARBA" id="ARBA00023237"/>
    </source>
</evidence>
<evidence type="ECO:0000256" key="2">
    <source>
        <dbReference type="ARBA" id="ARBA00022448"/>
    </source>
</evidence>
<dbReference type="PANTHER" id="PTHR30069:SF29">
    <property type="entry name" value="HEMOGLOBIN AND HEMOGLOBIN-HAPTOGLOBIN-BINDING PROTEIN 1-RELATED"/>
    <property type="match status" value="1"/>
</dbReference>
<evidence type="ECO:0000259" key="13">
    <source>
        <dbReference type="Pfam" id="PF07715"/>
    </source>
</evidence>
<reference evidence="15 16" key="1">
    <citation type="submission" date="2019-02" db="EMBL/GenBank/DDBJ databases">
        <title>Genomic Encyclopedia of Type Strains, Phase IV (KMG-IV): sequencing the most valuable type-strain genomes for metagenomic binning, comparative biology and taxonomic classification.</title>
        <authorList>
            <person name="Goeker M."/>
        </authorList>
    </citation>
    <scope>NUCLEOTIDE SEQUENCE [LARGE SCALE GENOMIC DNA]</scope>
    <source>
        <strain evidence="15 16">DSM 17196</strain>
    </source>
</reference>
<keyword evidence="9 10" id="KW-0998">Cell outer membrane</keyword>
<dbReference type="GO" id="GO:0015344">
    <property type="term" value="F:siderophore uptake transmembrane transporter activity"/>
    <property type="evidence" value="ECO:0007669"/>
    <property type="project" value="TreeGrafter"/>
</dbReference>
<comment type="similarity">
    <text evidence="10 11">Belongs to the TonB-dependent receptor family.</text>
</comment>
<dbReference type="Proteomes" id="UP000292262">
    <property type="component" value="Unassembled WGS sequence"/>
</dbReference>
<evidence type="ECO:0000256" key="7">
    <source>
        <dbReference type="ARBA" id="ARBA00023136"/>
    </source>
</evidence>
<protein>
    <submittedName>
        <fullName evidence="15">Outer membrane receptor for ferrienterochelin and colicin</fullName>
    </submittedName>
</protein>
<keyword evidence="5" id="KW-0732">Signal</keyword>
<keyword evidence="8 15" id="KW-0675">Receptor</keyword>